<keyword evidence="4" id="KW-0808">Transferase</keyword>
<evidence type="ECO:0000313" key="7">
    <source>
        <dbReference type="Proteomes" id="UP000283509"/>
    </source>
</evidence>
<evidence type="ECO:0000256" key="3">
    <source>
        <dbReference type="ARBA" id="ARBA00022576"/>
    </source>
</evidence>
<reference evidence="6 7" key="1">
    <citation type="submission" date="2018-04" db="EMBL/GenBank/DDBJ databases">
        <authorList>
            <person name="Zhang X."/>
            <person name="Yuan J."/>
            <person name="Li F."/>
            <person name="Xiang J."/>
        </authorList>
    </citation>
    <scope>NUCLEOTIDE SEQUENCE [LARGE SCALE GENOMIC DNA]</scope>
    <source>
        <tissue evidence="6">Muscle</tissue>
    </source>
</reference>
<dbReference type="PANTHER" id="PTHR43206:SF1">
    <property type="entry name" value="4-AMINOBUTYRATE AMINOTRANSFERASE, MITOCHONDRIAL"/>
    <property type="match status" value="1"/>
</dbReference>
<gene>
    <name evidence="6" type="ORF">C7M84_021722</name>
</gene>
<dbReference type="InterPro" id="IPR005814">
    <property type="entry name" value="Aminotrans_3"/>
</dbReference>
<name>A0A3R7LVY6_PENVA</name>
<keyword evidence="3" id="KW-0032">Aminotransferase</keyword>
<evidence type="ECO:0000256" key="2">
    <source>
        <dbReference type="ARBA" id="ARBA00008954"/>
    </source>
</evidence>
<dbReference type="Pfam" id="PF00202">
    <property type="entry name" value="Aminotran_3"/>
    <property type="match status" value="1"/>
</dbReference>
<keyword evidence="7" id="KW-1185">Reference proteome</keyword>
<dbReference type="STRING" id="6689.A0A3R7LVY6"/>
<evidence type="ECO:0000256" key="5">
    <source>
        <dbReference type="ARBA" id="ARBA00022898"/>
    </source>
</evidence>
<dbReference type="Gene3D" id="3.40.640.10">
    <property type="entry name" value="Type I PLP-dependent aspartate aminotransferase-like (Major domain)"/>
    <property type="match status" value="1"/>
</dbReference>
<dbReference type="InterPro" id="IPR015422">
    <property type="entry name" value="PyrdxlP-dep_Trfase_small"/>
</dbReference>
<sequence length="278" mass="31218">MGCLSATRSKAIHKIDIPALDWPMARFPRYKYPLEDYVHENQQEDAKCLEETEDLIHKYNAAGKPVAAILVEPIQAEGGDNHASPEFFQGLQQIGKRTGAALLIDEVQTGGGPTGKMWCHEHFDLPEAPDIVTFSKKMLTGGYYFKEEFKPPQGYRIYNTWMGDPSKVIMLEEVIRVIQRDRLLENVNESGDILMKGLTTLQNQYPQHINSTRGRGTFIAFDGTNAAKRDSIVNKLKLQGIHSGGCGDKSVRLRPALIFQPHHANIFLNKLETVLSNL</sequence>
<dbReference type="SUPFAM" id="SSF53383">
    <property type="entry name" value="PLP-dependent transferases"/>
    <property type="match status" value="1"/>
</dbReference>
<keyword evidence="5" id="KW-0663">Pyridoxal phosphate</keyword>
<dbReference type="GO" id="GO:0030170">
    <property type="term" value="F:pyridoxal phosphate binding"/>
    <property type="evidence" value="ECO:0007669"/>
    <property type="project" value="InterPro"/>
</dbReference>
<dbReference type="InterPro" id="IPR015421">
    <property type="entry name" value="PyrdxlP-dep_Trfase_major"/>
</dbReference>
<comment type="caution">
    <text evidence="6">The sequence shown here is derived from an EMBL/GenBank/DDBJ whole genome shotgun (WGS) entry which is preliminary data.</text>
</comment>
<organism evidence="6 7">
    <name type="scientific">Penaeus vannamei</name>
    <name type="common">Whiteleg shrimp</name>
    <name type="synonym">Litopenaeus vannamei</name>
    <dbReference type="NCBI Taxonomy" id="6689"/>
    <lineage>
        <taxon>Eukaryota</taxon>
        <taxon>Metazoa</taxon>
        <taxon>Ecdysozoa</taxon>
        <taxon>Arthropoda</taxon>
        <taxon>Crustacea</taxon>
        <taxon>Multicrustacea</taxon>
        <taxon>Malacostraca</taxon>
        <taxon>Eumalacostraca</taxon>
        <taxon>Eucarida</taxon>
        <taxon>Decapoda</taxon>
        <taxon>Dendrobranchiata</taxon>
        <taxon>Penaeoidea</taxon>
        <taxon>Penaeidae</taxon>
        <taxon>Penaeus</taxon>
    </lineage>
</organism>
<evidence type="ECO:0000256" key="4">
    <source>
        <dbReference type="ARBA" id="ARBA00022679"/>
    </source>
</evidence>
<evidence type="ECO:0008006" key="8">
    <source>
        <dbReference type="Google" id="ProtNLM"/>
    </source>
</evidence>
<accession>A0A3R7LVY6</accession>
<evidence type="ECO:0000256" key="1">
    <source>
        <dbReference type="ARBA" id="ARBA00001933"/>
    </source>
</evidence>
<dbReference type="Proteomes" id="UP000283509">
    <property type="component" value="Unassembled WGS sequence"/>
</dbReference>
<dbReference type="PANTHER" id="PTHR43206">
    <property type="entry name" value="AMINOTRANSFERASE"/>
    <property type="match status" value="1"/>
</dbReference>
<comment type="cofactor">
    <cofactor evidence="1">
        <name>pyridoxal 5'-phosphate</name>
        <dbReference type="ChEBI" id="CHEBI:597326"/>
    </cofactor>
</comment>
<protein>
    <recommendedName>
        <fullName evidence="8">4-aminobutyrate aminotransferase, mitochondrial</fullName>
    </recommendedName>
</protein>
<dbReference type="InterPro" id="IPR015424">
    <property type="entry name" value="PyrdxlP-dep_Trfase"/>
</dbReference>
<reference evidence="6 7" key="2">
    <citation type="submission" date="2019-01" db="EMBL/GenBank/DDBJ databases">
        <title>The decoding of complex shrimp genome reveals the adaptation for benthos swimmer, frequently molting mechanism and breeding impact on genome.</title>
        <authorList>
            <person name="Sun Y."/>
            <person name="Gao Y."/>
            <person name="Yu Y."/>
        </authorList>
    </citation>
    <scope>NUCLEOTIDE SEQUENCE [LARGE SCALE GENOMIC DNA]</scope>
    <source>
        <tissue evidence="6">Muscle</tissue>
    </source>
</reference>
<proteinExistence type="inferred from homology"/>
<dbReference type="EMBL" id="QCYY01004599">
    <property type="protein sequence ID" value="ROT60724.1"/>
    <property type="molecule type" value="Genomic_DNA"/>
</dbReference>
<dbReference type="GO" id="GO:0008483">
    <property type="term" value="F:transaminase activity"/>
    <property type="evidence" value="ECO:0007669"/>
    <property type="project" value="UniProtKB-KW"/>
</dbReference>
<dbReference type="OrthoDB" id="5419315at2759"/>
<comment type="similarity">
    <text evidence="2">Belongs to the class-III pyridoxal-phosphate-dependent aminotransferase family.</text>
</comment>
<evidence type="ECO:0000313" key="6">
    <source>
        <dbReference type="EMBL" id="ROT60724.1"/>
    </source>
</evidence>
<dbReference type="GO" id="GO:0009450">
    <property type="term" value="P:gamma-aminobutyric acid catabolic process"/>
    <property type="evidence" value="ECO:0007669"/>
    <property type="project" value="TreeGrafter"/>
</dbReference>
<dbReference type="AlphaFoldDB" id="A0A3R7LVY6"/>
<dbReference type="GO" id="GO:0005739">
    <property type="term" value="C:mitochondrion"/>
    <property type="evidence" value="ECO:0007669"/>
    <property type="project" value="TreeGrafter"/>
</dbReference>
<dbReference type="Gene3D" id="3.90.1150.10">
    <property type="entry name" value="Aspartate Aminotransferase, domain 1"/>
    <property type="match status" value="1"/>
</dbReference>